<dbReference type="OrthoDB" id="9397100at2759"/>
<protein>
    <submittedName>
        <fullName evidence="1">Uncharacterized protein</fullName>
    </submittedName>
</protein>
<keyword evidence="2" id="KW-1185">Reference proteome</keyword>
<name>A0A2I0T5U3_LIMLA</name>
<gene>
    <name evidence="1" type="ORF">llap_20535</name>
</gene>
<evidence type="ECO:0000313" key="2">
    <source>
        <dbReference type="Proteomes" id="UP000233556"/>
    </source>
</evidence>
<proteinExistence type="predicted"/>
<dbReference type="Proteomes" id="UP000233556">
    <property type="component" value="Unassembled WGS sequence"/>
</dbReference>
<accession>A0A2I0T5U3</accession>
<reference evidence="2" key="2">
    <citation type="submission" date="2017-12" db="EMBL/GenBank/DDBJ databases">
        <title>Genome sequence of the Bar-tailed Godwit (Limosa lapponica baueri).</title>
        <authorList>
            <person name="Lima N.C.B."/>
            <person name="Parody-Merino A.M."/>
            <person name="Battley P.F."/>
            <person name="Fidler A.E."/>
            <person name="Prosdocimi F."/>
        </authorList>
    </citation>
    <scope>NUCLEOTIDE SEQUENCE [LARGE SCALE GENOMIC DNA]</scope>
</reference>
<reference evidence="2" key="1">
    <citation type="submission" date="2017-11" db="EMBL/GenBank/DDBJ databases">
        <authorList>
            <person name="Lima N.C."/>
            <person name="Parody-Merino A.M."/>
            <person name="Battley P.F."/>
            <person name="Fidler A.E."/>
            <person name="Prosdocimi F."/>
        </authorList>
    </citation>
    <scope>NUCLEOTIDE SEQUENCE [LARGE SCALE GENOMIC DNA]</scope>
</reference>
<evidence type="ECO:0000313" key="1">
    <source>
        <dbReference type="EMBL" id="PKU29160.1"/>
    </source>
</evidence>
<sequence>MRTYTYLWEKIWQGLPSQQSPICSKRTERQPLSEGGVRYIRSQITWLASKALASDFQTNTHLLKAEPRRKCEEGLRCGRPRGIRAHRGEERWSGQVVSGGGDA</sequence>
<dbReference type="AlphaFoldDB" id="A0A2I0T5U3"/>
<organism evidence="1 2">
    <name type="scientific">Limosa lapponica baueri</name>
    <dbReference type="NCBI Taxonomy" id="1758121"/>
    <lineage>
        <taxon>Eukaryota</taxon>
        <taxon>Metazoa</taxon>
        <taxon>Chordata</taxon>
        <taxon>Craniata</taxon>
        <taxon>Vertebrata</taxon>
        <taxon>Euteleostomi</taxon>
        <taxon>Archelosauria</taxon>
        <taxon>Archosauria</taxon>
        <taxon>Dinosauria</taxon>
        <taxon>Saurischia</taxon>
        <taxon>Theropoda</taxon>
        <taxon>Coelurosauria</taxon>
        <taxon>Aves</taxon>
        <taxon>Neognathae</taxon>
        <taxon>Neoaves</taxon>
        <taxon>Charadriiformes</taxon>
        <taxon>Scolopacidae</taxon>
        <taxon>Limosa</taxon>
    </lineage>
</organism>
<dbReference type="EMBL" id="KZ517926">
    <property type="protein sequence ID" value="PKU29160.1"/>
    <property type="molecule type" value="Genomic_DNA"/>
</dbReference>